<feature type="transmembrane region" description="Helical" evidence="8">
    <location>
        <begin position="131"/>
        <end position="151"/>
    </location>
</feature>
<dbReference type="PROSITE" id="PS50928">
    <property type="entry name" value="ABC_TM1"/>
    <property type="match status" value="1"/>
</dbReference>
<evidence type="ECO:0000259" key="9">
    <source>
        <dbReference type="PROSITE" id="PS50928"/>
    </source>
</evidence>
<keyword evidence="4" id="KW-1003">Cell membrane</keyword>
<evidence type="ECO:0000256" key="6">
    <source>
        <dbReference type="ARBA" id="ARBA00022989"/>
    </source>
</evidence>
<dbReference type="OrthoDB" id="5812615at2"/>
<dbReference type="GO" id="GO:0005886">
    <property type="term" value="C:plasma membrane"/>
    <property type="evidence" value="ECO:0007669"/>
    <property type="project" value="UniProtKB-SubCell"/>
</dbReference>
<protein>
    <submittedName>
        <fullName evidence="10">Carbohydrate ABC transporter membrane protein 1 (CUT1 family)</fullName>
    </submittedName>
</protein>
<gene>
    <name evidence="10" type="ORF">EDC65_0375</name>
</gene>
<dbReference type="Pfam" id="PF00528">
    <property type="entry name" value="BPD_transp_1"/>
    <property type="match status" value="1"/>
</dbReference>
<dbReference type="InterPro" id="IPR035906">
    <property type="entry name" value="MetI-like_sf"/>
</dbReference>
<dbReference type="Proteomes" id="UP000278222">
    <property type="component" value="Unassembled WGS sequence"/>
</dbReference>
<keyword evidence="7 8" id="KW-0472">Membrane</keyword>
<accession>A0A3N1MES5</accession>
<proteinExistence type="inferred from homology"/>
<keyword evidence="11" id="KW-1185">Reference proteome</keyword>
<dbReference type="SUPFAM" id="SSF161098">
    <property type="entry name" value="MetI-like"/>
    <property type="match status" value="1"/>
</dbReference>
<evidence type="ECO:0000313" key="11">
    <source>
        <dbReference type="Proteomes" id="UP000278222"/>
    </source>
</evidence>
<comment type="similarity">
    <text evidence="2 8">Belongs to the binding-protein-dependent transport system permease family.</text>
</comment>
<evidence type="ECO:0000313" key="10">
    <source>
        <dbReference type="EMBL" id="ROQ01197.1"/>
    </source>
</evidence>
<name>A0A3N1MES5_9PROT</name>
<comment type="subcellular location">
    <subcellularLocation>
        <location evidence="1 8">Cell membrane</location>
        <topology evidence="1 8">Multi-pass membrane protein</topology>
    </subcellularLocation>
</comment>
<feature type="domain" description="ABC transmembrane type-1" evidence="9">
    <location>
        <begin position="93"/>
        <end position="309"/>
    </location>
</feature>
<dbReference type="InterPro" id="IPR050809">
    <property type="entry name" value="UgpAE/MalFG_permease"/>
</dbReference>
<evidence type="ECO:0000256" key="7">
    <source>
        <dbReference type="ARBA" id="ARBA00023136"/>
    </source>
</evidence>
<sequence>MAEQATGGGAGALTVPARRPFWKRELPVGWLAFFMNTPSIIVLAGVLAYPIYYAGYLSLHQVGLAQMRRGVFPFYGFQNYSNLFEDALFWLALKNTIIFTTFVVTVEVVLAIAIGLLLMQTSVWTSRVTRFLMLLPYAVPPIANGLIWSFIYNFKFGFLNRVLLTTGLISEPINWAGNADTALFAVAVPYIWRTLPFAVLLVYAALQGINRDLYEAAAVDGASAWRRFWHITLPLLRPIIVVILILRTSFAFAVFEEVMAITQGGPGDATWVAAWYGYKVSFAPPFNIGMGAASAYVLALIIGLFAIAYVKVLYRRTT</sequence>
<dbReference type="InterPro" id="IPR000515">
    <property type="entry name" value="MetI-like"/>
</dbReference>
<evidence type="ECO:0000256" key="2">
    <source>
        <dbReference type="ARBA" id="ARBA00009306"/>
    </source>
</evidence>
<feature type="transmembrane region" description="Helical" evidence="8">
    <location>
        <begin position="28"/>
        <end position="52"/>
    </location>
</feature>
<feature type="transmembrane region" description="Helical" evidence="8">
    <location>
        <begin position="97"/>
        <end position="119"/>
    </location>
</feature>
<keyword evidence="5 8" id="KW-0812">Transmembrane</keyword>
<keyword evidence="3 8" id="KW-0813">Transport</keyword>
<reference evidence="10 11" key="1">
    <citation type="submission" date="2018-11" db="EMBL/GenBank/DDBJ databases">
        <title>Genomic Encyclopedia of Type Strains, Phase IV (KMG-IV): sequencing the most valuable type-strain genomes for metagenomic binning, comparative biology and taxonomic classification.</title>
        <authorList>
            <person name="Goeker M."/>
        </authorList>
    </citation>
    <scope>NUCLEOTIDE SEQUENCE [LARGE SCALE GENOMIC DNA]</scope>
    <source>
        <strain evidence="10 11">DSM 5900</strain>
    </source>
</reference>
<dbReference type="EMBL" id="RJKX01000011">
    <property type="protein sequence ID" value="ROQ01197.1"/>
    <property type="molecule type" value="Genomic_DNA"/>
</dbReference>
<dbReference type="CDD" id="cd06261">
    <property type="entry name" value="TM_PBP2"/>
    <property type="match status" value="1"/>
</dbReference>
<dbReference type="PANTHER" id="PTHR43227:SF8">
    <property type="entry name" value="DIACETYLCHITOBIOSE UPTAKE SYSTEM PERMEASE PROTEIN DASB"/>
    <property type="match status" value="1"/>
</dbReference>
<organism evidence="10 11">
    <name type="scientific">Stella humosa</name>
    <dbReference type="NCBI Taxonomy" id="94"/>
    <lineage>
        <taxon>Bacteria</taxon>
        <taxon>Pseudomonadati</taxon>
        <taxon>Pseudomonadota</taxon>
        <taxon>Alphaproteobacteria</taxon>
        <taxon>Rhodospirillales</taxon>
        <taxon>Stellaceae</taxon>
        <taxon>Stella</taxon>
    </lineage>
</organism>
<dbReference type="GO" id="GO:0055085">
    <property type="term" value="P:transmembrane transport"/>
    <property type="evidence" value="ECO:0007669"/>
    <property type="project" value="InterPro"/>
</dbReference>
<feature type="transmembrane region" description="Helical" evidence="8">
    <location>
        <begin position="235"/>
        <end position="255"/>
    </location>
</feature>
<evidence type="ECO:0000256" key="5">
    <source>
        <dbReference type="ARBA" id="ARBA00022692"/>
    </source>
</evidence>
<comment type="caution">
    <text evidence="10">The sequence shown here is derived from an EMBL/GenBank/DDBJ whole genome shotgun (WGS) entry which is preliminary data.</text>
</comment>
<feature type="transmembrane region" description="Helical" evidence="8">
    <location>
        <begin position="288"/>
        <end position="310"/>
    </location>
</feature>
<evidence type="ECO:0000256" key="4">
    <source>
        <dbReference type="ARBA" id="ARBA00022475"/>
    </source>
</evidence>
<evidence type="ECO:0000256" key="1">
    <source>
        <dbReference type="ARBA" id="ARBA00004651"/>
    </source>
</evidence>
<dbReference type="AlphaFoldDB" id="A0A3N1MES5"/>
<dbReference type="PANTHER" id="PTHR43227">
    <property type="entry name" value="BLL4140 PROTEIN"/>
    <property type="match status" value="1"/>
</dbReference>
<keyword evidence="6 8" id="KW-1133">Transmembrane helix</keyword>
<evidence type="ECO:0000256" key="3">
    <source>
        <dbReference type="ARBA" id="ARBA00022448"/>
    </source>
</evidence>
<feature type="transmembrane region" description="Helical" evidence="8">
    <location>
        <begin position="182"/>
        <end position="206"/>
    </location>
</feature>
<dbReference type="RefSeq" id="WP_123687986.1">
    <property type="nucleotide sequence ID" value="NZ_AP019700.1"/>
</dbReference>
<evidence type="ECO:0000256" key="8">
    <source>
        <dbReference type="RuleBase" id="RU363032"/>
    </source>
</evidence>
<dbReference type="Gene3D" id="1.10.3720.10">
    <property type="entry name" value="MetI-like"/>
    <property type="match status" value="1"/>
</dbReference>